<reference evidence="1" key="1">
    <citation type="submission" date="2022-11" db="EMBL/GenBank/DDBJ databases">
        <title>Genome Sequence of Nemania bipapillata.</title>
        <authorList>
            <person name="Buettner E."/>
        </authorList>
    </citation>
    <scope>NUCLEOTIDE SEQUENCE</scope>
    <source>
        <strain evidence="1">CP14</strain>
    </source>
</reference>
<keyword evidence="2" id="KW-1185">Reference proteome</keyword>
<dbReference type="EMBL" id="JAPESX010000026">
    <property type="protein sequence ID" value="KAJ8123914.1"/>
    <property type="molecule type" value="Genomic_DNA"/>
</dbReference>
<evidence type="ECO:0000313" key="1">
    <source>
        <dbReference type="EMBL" id="KAJ8123914.1"/>
    </source>
</evidence>
<dbReference type="Proteomes" id="UP001153334">
    <property type="component" value="Unassembled WGS sequence"/>
</dbReference>
<name>A0ACC2J939_9PEZI</name>
<protein>
    <submittedName>
        <fullName evidence="1">Uncharacterized protein</fullName>
    </submittedName>
</protein>
<proteinExistence type="predicted"/>
<gene>
    <name evidence="1" type="ORF">ONZ43_g245</name>
</gene>
<comment type="caution">
    <text evidence="1">The sequence shown here is derived from an EMBL/GenBank/DDBJ whole genome shotgun (WGS) entry which is preliminary data.</text>
</comment>
<evidence type="ECO:0000313" key="2">
    <source>
        <dbReference type="Proteomes" id="UP001153334"/>
    </source>
</evidence>
<organism evidence="1 2">
    <name type="scientific">Nemania bipapillata</name>
    <dbReference type="NCBI Taxonomy" id="110536"/>
    <lineage>
        <taxon>Eukaryota</taxon>
        <taxon>Fungi</taxon>
        <taxon>Dikarya</taxon>
        <taxon>Ascomycota</taxon>
        <taxon>Pezizomycotina</taxon>
        <taxon>Sordariomycetes</taxon>
        <taxon>Xylariomycetidae</taxon>
        <taxon>Xylariales</taxon>
        <taxon>Xylariaceae</taxon>
        <taxon>Nemania</taxon>
    </lineage>
</organism>
<accession>A0ACC2J939</accession>
<sequence length="229" mass="24824">MTTAMWGYSGGSIATEAASELQLQYAPELQISGTALGGLFDDLTANMDRVNSSPIAASVVGGLIGTTTQYPEAAAYLRSRLRPDVIDEFYRARDINVNDSLRLYAMKDIYSYFVGGAADLQAPVLQKVFNLEGHLGRHGIPTMPMFLYKAIGDQFCPISQTDALVERFCAAGADITYERNTVGGHVSEIENGNGRAIAWLRTIFDESYVPSPPGGMIRDVKVDISPLTT</sequence>